<evidence type="ECO:0000256" key="1">
    <source>
        <dbReference type="SAM" id="MobiDB-lite"/>
    </source>
</evidence>
<reference evidence="2" key="1">
    <citation type="submission" date="2023-10" db="EMBL/GenBank/DDBJ databases">
        <title>Genome assemblies of two species of porcelain crab, Petrolisthes cinctipes and Petrolisthes manimaculis (Anomura: Porcellanidae).</title>
        <authorList>
            <person name="Angst P."/>
        </authorList>
    </citation>
    <scope>NUCLEOTIDE SEQUENCE</scope>
    <source>
        <strain evidence="2">PB745_01</strain>
        <tissue evidence="2">Gill</tissue>
    </source>
</reference>
<proteinExistence type="predicted"/>
<sequence>MRKVTLEQPVDELDPQQEQEGGEGEDVSRTFRFAQRHQHPSLPMGHKPSSGGYKGHSQPSYDHKPSSGGYKGHSQPSYDHKPSSGGYKGHSQPSYDHKPSSGGYKGHSQPSYDHKPSSGWVQRPFTAFI</sequence>
<evidence type="ECO:0000313" key="2">
    <source>
        <dbReference type="EMBL" id="KAK3849867.1"/>
    </source>
</evidence>
<organism evidence="2 3">
    <name type="scientific">Petrolisthes cinctipes</name>
    <name type="common">Flat porcelain crab</name>
    <dbReference type="NCBI Taxonomy" id="88211"/>
    <lineage>
        <taxon>Eukaryota</taxon>
        <taxon>Metazoa</taxon>
        <taxon>Ecdysozoa</taxon>
        <taxon>Arthropoda</taxon>
        <taxon>Crustacea</taxon>
        <taxon>Multicrustacea</taxon>
        <taxon>Malacostraca</taxon>
        <taxon>Eumalacostraca</taxon>
        <taxon>Eucarida</taxon>
        <taxon>Decapoda</taxon>
        <taxon>Pleocyemata</taxon>
        <taxon>Anomura</taxon>
        <taxon>Galatheoidea</taxon>
        <taxon>Porcellanidae</taxon>
        <taxon>Petrolisthes</taxon>
    </lineage>
</organism>
<feature type="compositionally biased region" description="Acidic residues" evidence="1">
    <location>
        <begin position="9"/>
        <end position="25"/>
    </location>
</feature>
<name>A0AAE1EF31_PETCI</name>
<comment type="caution">
    <text evidence="2">The sequence shown here is derived from an EMBL/GenBank/DDBJ whole genome shotgun (WGS) entry which is preliminary data.</text>
</comment>
<protein>
    <submittedName>
        <fullName evidence="2">Uncharacterized protein</fullName>
    </submittedName>
</protein>
<feature type="region of interest" description="Disordered" evidence="1">
    <location>
        <begin position="1"/>
        <end position="129"/>
    </location>
</feature>
<gene>
    <name evidence="2" type="ORF">Pcinc_043397</name>
</gene>
<evidence type="ECO:0000313" key="3">
    <source>
        <dbReference type="Proteomes" id="UP001286313"/>
    </source>
</evidence>
<keyword evidence="3" id="KW-1185">Reference proteome</keyword>
<dbReference type="Proteomes" id="UP001286313">
    <property type="component" value="Unassembled WGS sequence"/>
</dbReference>
<dbReference type="EMBL" id="JAWQEG010008660">
    <property type="protein sequence ID" value="KAK3849867.1"/>
    <property type="molecule type" value="Genomic_DNA"/>
</dbReference>
<dbReference type="AlphaFoldDB" id="A0AAE1EF31"/>
<accession>A0AAE1EF31</accession>